<reference evidence="3" key="1">
    <citation type="submission" date="2017-09" db="EMBL/GenBank/DDBJ databases">
        <title>The Reconstruction of 2,631 Draft Metagenome-Assembled Genomes from the Global Oceans.</title>
        <authorList>
            <person name="Tully B.J."/>
            <person name="Graham E.D."/>
            <person name="Heidelberg J.F."/>
        </authorList>
    </citation>
    <scope>NUCLEOTIDE SEQUENCE [LARGE SCALE GENOMIC DNA]</scope>
</reference>
<evidence type="ECO:0000259" key="1">
    <source>
        <dbReference type="Pfam" id="PF01738"/>
    </source>
</evidence>
<dbReference type="InterPro" id="IPR002925">
    <property type="entry name" value="Dienelactn_hydro"/>
</dbReference>
<comment type="caution">
    <text evidence="2">The sequence shown here is derived from an EMBL/GenBank/DDBJ whole genome shotgun (WGS) entry which is preliminary data.</text>
</comment>
<dbReference type="PANTHER" id="PTHR22946">
    <property type="entry name" value="DIENELACTONE HYDROLASE DOMAIN-CONTAINING PROTEIN-RELATED"/>
    <property type="match status" value="1"/>
</dbReference>
<dbReference type="PANTHER" id="PTHR22946:SF0">
    <property type="entry name" value="DIENELACTONE HYDROLASE DOMAIN-CONTAINING PROTEIN"/>
    <property type="match status" value="1"/>
</dbReference>
<dbReference type="AlphaFoldDB" id="A0A2D6YKE8"/>
<organism evidence="2 3">
    <name type="scientific">SAR324 cluster bacterium</name>
    <dbReference type="NCBI Taxonomy" id="2024889"/>
    <lineage>
        <taxon>Bacteria</taxon>
        <taxon>Deltaproteobacteria</taxon>
        <taxon>SAR324 cluster</taxon>
    </lineage>
</organism>
<protein>
    <recommendedName>
        <fullName evidence="1">Dienelactone hydrolase domain-containing protein</fullName>
    </recommendedName>
</protein>
<evidence type="ECO:0000313" key="2">
    <source>
        <dbReference type="EMBL" id="MAH63634.1"/>
    </source>
</evidence>
<dbReference type="Gene3D" id="3.40.50.1820">
    <property type="entry name" value="alpha/beta hydrolase"/>
    <property type="match status" value="1"/>
</dbReference>
<sequence>MNQSKENSPSGLDLQRSEISFSFRDNNYKGYLVAPSVEQGLRPLVLIFHNYQGLKFFELDVAEYLARLGYVGLAADLYGDLVPPHQRLWPENEQLVPAFRKRCFEALVSLDHDHEKFRALLKIWLEKGLESPFVDKTFAPAAIGYCFGGMAVLECIRSGLDVGGVVSFHGLLQTGEDPSAAKSGAMRPPLKLCENNYNTGAVVLVENGAADYLVTNESKERFFAEMNEAGVDWNFHDHSGTPHGFALPPTLGPSGHLHENSDRRSTMNMLSLFKEVFPGVPQNHVDRNAAGTTIPV</sequence>
<dbReference type="Pfam" id="PF01738">
    <property type="entry name" value="DLH"/>
    <property type="match status" value="1"/>
</dbReference>
<dbReference type="EMBL" id="NZEX01000103">
    <property type="protein sequence ID" value="MAH63634.1"/>
    <property type="molecule type" value="Genomic_DNA"/>
</dbReference>
<dbReference type="InterPro" id="IPR050261">
    <property type="entry name" value="FrsA_esterase"/>
</dbReference>
<name>A0A2D6YKE8_9DELT</name>
<dbReference type="Proteomes" id="UP000226525">
    <property type="component" value="Unassembled WGS sequence"/>
</dbReference>
<dbReference type="SUPFAM" id="SSF53474">
    <property type="entry name" value="alpha/beta-Hydrolases"/>
    <property type="match status" value="1"/>
</dbReference>
<gene>
    <name evidence="2" type="ORF">CMN54_09360</name>
</gene>
<proteinExistence type="predicted"/>
<evidence type="ECO:0000313" key="3">
    <source>
        <dbReference type="Proteomes" id="UP000226525"/>
    </source>
</evidence>
<dbReference type="InterPro" id="IPR029058">
    <property type="entry name" value="AB_hydrolase_fold"/>
</dbReference>
<feature type="domain" description="Dienelactone hydrolase" evidence="1">
    <location>
        <begin position="30"/>
        <end position="276"/>
    </location>
</feature>
<accession>A0A2D6YKE8</accession>
<dbReference type="GO" id="GO:0016787">
    <property type="term" value="F:hydrolase activity"/>
    <property type="evidence" value="ECO:0007669"/>
    <property type="project" value="InterPro"/>
</dbReference>